<protein>
    <recommendedName>
        <fullName evidence="3">HEAT repeat domain-containing protein</fullName>
    </recommendedName>
</protein>
<dbReference type="RefSeq" id="WP_104230926.1">
    <property type="nucleotide sequence ID" value="NZ_PSNW01000007.1"/>
</dbReference>
<keyword evidence="2" id="KW-1185">Reference proteome</keyword>
<dbReference type="OrthoDB" id="9864664at2"/>
<accession>A0A2S5TEC5</accession>
<evidence type="ECO:0008006" key="3">
    <source>
        <dbReference type="Google" id="ProtNLM"/>
    </source>
</evidence>
<dbReference type="Proteomes" id="UP000238220">
    <property type="component" value="Unassembled WGS sequence"/>
</dbReference>
<evidence type="ECO:0000313" key="2">
    <source>
        <dbReference type="Proteomes" id="UP000238220"/>
    </source>
</evidence>
<evidence type="ECO:0000313" key="1">
    <source>
        <dbReference type="EMBL" id="PPE73330.1"/>
    </source>
</evidence>
<reference evidence="1 2" key="1">
    <citation type="submission" date="2018-02" db="EMBL/GenBank/DDBJ databases">
        <title>Genome sequencing of Solimonas sp. HR-BB.</title>
        <authorList>
            <person name="Lee Y."/>
            <person name="Jeon C.O."/>
        </authorList>
    </citation>
    <scope>NUCLEOTIDE SEQUENCE [LARGE SCALE GENOMIC DNA]</scope>
    <source>
        <strain evidence="1 2">HR-BB</strain>
    </source>
</reference>
<proteinExistence type="predicted"/>
<name>A0A2S5TEC5_9GAMM</name>
<comment type="caution">
    <text evidence="1">The sequence shown here is derived from an EMBL/GenBank/DDBJ whole genome shotgun (WGS) entry which is preliminary data.</text>
</comment>
<organism evidence="1 2">
    <name type="scientific">Solimonas fluminis</name>
    <dbReference type="NCBI Taxonomy" id="2086571"/>
    <lineage>
        <taxon>Bacteria</taxon>
        <taxon>Pseudomonadati</taxon>
        <taxon>Pseudomonadota</taxon>
        <taxon>Gammaproteobacteria</taxon>
        <taxon>Nevskiales</taxon>
        <taxon>Nevskiaceae</taxon>
        <taxon>Solimonas</taxon>
    </lineage>
</organism>
<dbReference type="AlphaFoldDB" id="A0A2S5TEC5"/>
<dbReference type="EMBL" id="PSNW01000007">
    <property type="protein sequence ID" value="PPE73330.1"/>
    <property type="molecule type" value="Genomic_DNA"/>
</dbReference>
<sequence length="131" mass="14308">MNSILVPFLSGIAQAPSADDYLRAQDEALPMAAAQYDLLIEEAREQDDPALRAEALGLIALLERADAETLLLASAREDPEPEVAEHAQALLYRLGVGRNVRRSGHLSGARFADYQAKARRLGAEARISQRK</sequence>
<gene>
    <name evidence="1" type="ORF">C3942_13750</name>
</gene>